<evidence type="ECO:0000256" key="6">
    <source>
        <dbReference type="ARBA" id="ARBA00022597"/>
    </source>
</evidence>
<sequence>MLRRVNALWVHLLLCGFILLVLSPMLMLISVSFRQGNFAVDEWIPKQPTLEHWYVALGQKYVGVIERELRFKKSTIVFDNGFGEVRLSRRGSWLFTPASEPEVSYLPQRLKIGLLLKKGETQSARYTQLLELVAEMPDRMQNGVIYIVPDMVAEGELLIGDLSKGDIHAVFDELYVREPEYKIVNWLINSLMVSVATAVISILIATPAALELSQIHSHRHRSLSTMLRGVLFFPSVLYLPVLFIIARTFGGLNNLWTLVIFNLTMVIFSVWLLKYAFRSVTLKMRQMAIVDGAGLWGQFRYLYLPICARAFVMVALCSFIASINEYPLASVLLTAPDVFTMSIGATQFINDEHIQWGDFAAFALLCSLPVVILMLLLVRYLPDILIPKYHE</sequence>
<dbReference type="KEGG" id="gsn:YC6258_01832"/>
<dbReference type="InterPro" id="IPR050901">
    <property type="entry name" value="BP-dep_ABC_trans_perm"/>
</dbReference>
<dbReference type="PROSITE" id="PS50928">
    <property type="entry name" value="ABC_TM1"/>
    <property type="match status" value="1"/>
</dbReference>
<protein>
    <recommendedName>
        <fullName evidence="10">Maltose/maltodextrin transport system permease protein MalG</fullName>
    </recommendedName>
</protein>
<dbReference type="GO" id="GO:0015423">
    <property type="term" value="F:ABC-type maltose transporter activity"/>
    <property type="evidence" value="ECO:0007669"/>
    <property type="project" value="TreeGrafter"/>
</dbReference>
<evidence type="ECO:0000313" key="14">
    <source>
        <dbReference type="Proteomes" id="UP000032266"/>
    </source>
</evidence>
<dbReference type="InterPro" id="IPR000515">
    <property type="entry name" value="MetI-like"/>
</dbReference>
<keyword evidence="6" id="KW-0762">Sugar transport</keyword>
<keyword evidence="14" id="KW-1185">Reference proteome</keyword>
<dbReference type="Gene3D" id="1.10.3720.10">
    <property type="entry name" value="MetI-like"/>
    <property type="match status" value="2"/>
</dbReference>
<evidence type="ECO:0000256" key="8">
    <source>
        <dbReference type="ARBA" id="ARBA00022989"/>
    </source>
</evidence>
<proteinExistence type="inferred from homology"/>
<comment type="subcellular location">
    <subcellularLocation>
        <location evidence="2 11">Cell membrane</location>
        <topology evidence="2 11">Multi-pass membrane protein</topology>
    </subcellularLocation>
</comment>
<comment type="function">
    <text evidence="1">Part of the ABC transporter complex MalEFGK involved in maltose/maltodextrin import. Probably responsible for the translocation of the substrate across the membrane.</text>
</comment>
<dbReference type="PANTHER" id="PTHR32243">
    <property type="entry name" value="MALTOSE TRANSPORT SYSTEM PERMEASE-RELATED"/>
    <property type="match status" value="1"/>
</dbReference>
<keyword evidence="9 11" id="KW-0472">Membrane</keyword>
<accession>A0A0C5VHY2</accession>
<dbReference type="Pfam" id="PF00528">
    <property type="entry name" value="BPD_transp_1"/>
    <property type="match status" value="1"/>
</dbReference>
<evidence type="ECO:0000259" key="12">
    <source>
        <dbReference type="PROSITE" id="PS50928"/>
    </source>
</evidence>
<keyword evidence="8 11" id="KW-1133">Transmembrane helix</keyword>
<evidence type="ECO:0000256" key="11">
    <source>
        <dbReference type="RuleBase" id="RU363032"/>
    </source>
</evidence>
<keyword evidence="7 11" id="KW-0812">Transmembrane</keyword>
<feature type="transmembrane region" description="Helical" evidence="11">
    <location>
        <begin position="301"/>
        <end position="323"/>
    </location>
</feature>
<dbReference type="GO" id="GO:0005886">
    <property type="term" value="C:plasma membrane"/>
    <property type="evidence" value="ECO:0007669"/>
    <property type="project" value="UniProtKB-SubCell"/>
</dbReference>
<evidence type="ECO:0000256" key="7">
    <source>
        <dbReference type="ARBA" id="ARBA00022692"/>
    </source>
</evidence>
<evidence type="ECO:0000256" key="3">
    <source>
        <dbReference type="ARBA" id="ARBA00009047"/>
    </source>
</evidence>
<dbReference type="Proteomes" id="UP000032266">
    <property type="component" value="Chromosome"/>
</dbReference>
<dbReference type="SUPFAM" id="SSF161098">
    <property type="entry name" value="MetI-like"/>
    <property type="match status" value="2"/>
</dbReference>
<evidence type="ECO:0000256" key="5">
    <source>
        <dbReference type="ARBA" id="ARBA00022475"/>
    </source>
</evidence>
<dbReference type="AlphaFoldDB" id="A0A0C5VHY2"/>
<dbReference type="EMBL" id="CP007142">
    <property type="protein sequence ID" value="AJQ93876.1"/>
    <property type="molecule type" value="Genomic_DNA"/>
</dbReference>
<evidence type="ECO:0000256" key="4">
    <source>
        <dbReference type="ARBA" id="ARBA00022448"/>
    </source>
</evidence>
<organism evidence="13 14">
    <name type="scientific">Gynuella sunshinyii YC6258</name>
    <dbReference type="NCBI Taxonomy" id="1445510"/>
    <lineage>
        <taxon>Bacteria</taxon>
        <taxon>Pseudomonadati</taxon>
        <taxon>Pseudomonadota</taxon>
        <taxon>Gammaproteobacteria</taxon>
        <taxon>Oceanospirillales</taxon>
        <taxon>Saccharospirillaceae</taxon>
        <taxon>Gynuella</taxon>
    </lineage>
</organism>
<dbReference type="CDD" id="cd06261">
    <property type="entry name" value="TM_PBP2"/>
    <property type="match status" value="1"/>
</dbReference>
<dbReference type="PANTHER" id="PTHR32243:SF50">
    <property type="entry name" value="MALTOSE_MALTODEXTRIN TRANSPORT SYSTEM PERMEASE PROTEIN MALG"/>
    <property type="match status" value="1"/>
</dbReference>
<dbReference type="RefSeq" id="WP_044616535.1">
    <property type="nucleotide sequence ID" value="NZ_CP007142.1"/>
</dbReference>
<dbReference type="HOGENOM" id="CLU_016047_1_2_6"/>
<evidence type="ECO:0000256" key="2">
    <source>
        <dbReference type="ARBA" id="ARBA00004651"/>
    </source>
</evidence>
<dbReference type="GO" id="GO:0042956">
    <property type="term" value="P:maltodextrin transmembrane transport"/>
    <property type="evidence" value="ECO:0007669"/>
    <property type="project" value="TreeGrafter"/>
</dbReference>
<dbReference type="OrthoDB" id="9794684at2"/>
<feature type="transmembrane region" description="Helical" evidence="11">
    <location>
        <begin position="230"/>
        <end position="249"/>
    </location>
</feature>
<gene>
    <name evidence="13" type="ORF">YC6258_01832</name>
</gene>
<evidence type="ECO:0000256" key="10">
    <source>
        <dbReference type="ARBA" id="ARBA00041109"/>
    </source>
</evidence>
<dbReference type="InterPro" id="IPR035906">
    <property type="entry name" value="MetI-like_sf"/>
</dbReference>
<feature type="domain" description="ABC transmembrane type-1" evidence="12">
    <location>
        <begin position="187"/>
        <end position="377"/>
    </location>
</feature>
<evidence type="ECO:0000256" key="1">
    <source>
        <dbReference type="ARBA" id="ARBA00002264"/>
    </source>
</evidence>
<feature type="transmembrane region" description="Helical" evidence="11">
    <location>
        <begin position="359"/>
        <end position="381"/>
    </location>
</feature>
<evidence type="ECO:0000256" key="9">
    <source>
        <dbReference type="ARBA" id="ARBA00023136"/>
    </source>
</evidence>
<comment type="similarity">
    <text evidence="3">Belongs to the binding-protein-dependent transport system permease family. MalFG subfamily.</text>
</comment>
<feature type="transmembrane region" description="Helical" evidence="11">
    <location>
        <begin position="255"/>
        <end position="277"/>
    </location>
</feature>
<evidence type="ECO:0000313" key="13">
    <source>
        <dbReference type="EMBL" id="AJQ93876.1"/>
    </source>
</evidence>
<dbReference type="STRING" id="1445510.YC6258_01832"/>
<reference evidence="13 14" key="1">
    <citation type="submission" date="2014-01" db="EMBL/GenBank/DDBJ databases">
        <title>Full genme sequencing of cellulolytic bacterium Gynuella sunshinyii YC6258T gen. nov., sp. nov.</title>
        <authorList>
            <person name="Khan H."/>
            <person name="Chung E.J."/>
            <person name="Chung Y.R."/>
        </authorList>
    </citation>
    <scope>NUCLEOTIDE SEQUENCE [LARGE SCALE GENOMIC DNA]</scope>
    <source>
        <strain evidence="13 14">YC6258</strain>
    </source>
</reference>
<feature type="transmembrane region" description="Helical" evidence="11">
    <location>
        <begin position="186"/>
        <end position="210"/>
    </location>
</feature>
<keyword evidence="5" id="KW-1003">Cell membrane</keyword>
<name>A0A0C5VHY2_9GAMM</name>
<keyword evidence="4 11" id="KW-0813">Transport</keyword>